<reference evidence="1 2" key="1">
    <citation type="submission" date="2018-12" db="EMBL/GenBank/DDBJ databases">
        <title>Marinifilum JC070 sp. nov., a marine bacterium isolated from Yongle Blue Hole in the South China Sea.</title>
        <authorList>
            <person name="Fu T."/>
        </authorList>
    </citation>
    <scope>NUCLEOTIDE SEQUENCE [LARGE SCALE GENOMIC DNA]</scope>
    <source>
        <strain evidence="1 2">JC070</strain>
    </source>
</reference>
<evidence type="ECO:0000313" key="2">
    <source>
        <dbReference type="Proteomes" id="UP000732105"/>
    </source>
</evidence>
<comment type="caution">
    <text evidence="1">The sequence shown here is derived from an EMBL/GenBank/DDBJ whole genome shotgun (WGS) entry which is preliminary data.</text>
</comment>
<evidence type="ECO:0008006" key="3">
    <source>
        <dbReference type="Google" id="ProtNLM"/>
    </source>
</evidence>
<dbReference type="PROSITE" id="PS51257">
    <property type="entry name" value="PROKAR_LIPOPROTEIN"/>
    <property type="match status" value="1"/>
</dbReference>
<dbReference type="Proteomes" id="UP000732105">
    <property type="component" value="Unassembled WGS sequence"/>
</dbReference>
<organism evidence="1 2">
    <name type="scientific">Marinifilum caeruleilacunae</name>
    <dbReference type="NCBI Taxonomy" id="2499076"/>
    <lineage>
        <taxon>Bacteria</taxon>
        <taxon>Pseudomonadati</taxon>
        <taxon>Bacteroidota</taxon>
        <taxon>Bacteroidia</taxon>
        <taxon>Marinilabiliales</taxon>
        <taxon>Marinifilaceae</taxon>
    </lineage>
</organism>
<dbReference type="RefSeq" id="WP_171597111.1">
    <property type="nucleotide sequence ID" value="NZ_RZNH01000044.1"/>
</dbReference>
<keyword evidence="2" id="KW-1185">Reference proteome</keyword>
<gene>
    <name evidence="1" type="ORF">ELS83_18825</name>
</gene>
<dbReference type="EMBL" id="RZNH01000044">
    <property type="protein sequence ID" value="NOU61855.1"/>
    <property type="molecule type" value="Genomic_DNA"/>
</dbReference>
<evidence type="ECO:0000313" key="1">
    <source>
        <dbReference type="EMBL" id="NOU61855.1"/>
    </source>
</evidence>
<sequence length="165" mass="18994">MKNIILLIALTMVACTKSKDEVAILDSHIDYIFELSIRDTEGKDLLNPNSLNHFKHDEIKVFCFNDGEKKLLYDNQIEPRDFISKKENGTYVISASTGGGVTKEYNQETVGQDTVLLQLSENVVDTIKTEWRFIKSNQFFNTKLWYNGELKWEVGKTRLPIVITK</sequence>
<name>A0ABX1X0F3_9BACT</name>
<proteinExistence type="predicted"/>
<accession>A0ABX1X0F3</accession>
<protein>
    <recommendedName>
        <fullName evidence="3">LPS export ABC transporter periplasmic protein LptC</fullName>
    </recommendedName>
</protein>